<keyword evidence="1 5" id="KW-0853">WD repeat</keyword>
<protein>
    <submittedName>
        <fullName evidence="6">Uncharacterized protein</fullName>
    </submittedName>
</protein>
<name>A0A1V8T7R4_9PEZI</name>
<dbReference type="PRINTS" id="PR00320">
    <property type="entry name" value="GPROTEINBRPT"/>
</dbReference>
<dbReference type="GO" id="GO:0043161">
    <property type="term" value="P:proteasome-mediated ubiquitin-dependent protein catabolic process"/>
    <property type="evidence" value="ECO:0007669"/>
    <property type="project" value="TreeGrafter"/>
</dbReference>
<reference evidence="7" key="1">
    <citation type="submission" date="2017-03" db="EMBL/GenBank/DDBJ databases">
        <title>Genomes of endolithic fungi from Antarctica.</title>
        <authorList>
            <person name="Coleine C."/>
            <person name="Masonjones S."/>
            <person name="Stajich J.E."/>
        </authorList>
    </citation>
    <scope>NUCLEOTIDE SEQUENCE [LARGE SCALE GENOMIC DNA]</scope>
    <source>
        <strain evidence="7">CCFEE 5527</strain>
    </source>
</reference>
<dbReference type="PROSITE" id="PS00678">
    <property type="entry name" value="WD_REPEATS_1"/>
    <property type="match status" value="3"/>
</dbReference>
<dbReference type="InterPro" id="IPR020472">
    <property type="entry name" value="WD40_PAC1"/>
</dbReference>
<evidence type="ECO:0000256" key="2">
    <source>
        <dbReference type="ARBA" id="ARBA00022737"/>
    </source>
</evidence>
<sequence length="473" mass="50640">MNAFLLNRQLGSISPQALAQAQSQRLLQSLQADSSVTFQLNTSELQSGEDAVVDRLHSSVDYPTRGGRSAHAAGINSIAIDRWEGRYLLSAGSDSSVAIWDLEGEAASPTGKAAHTPLEYASRTSATGSLGITHISFFIDSLAFITSGYDRTVKVFSSETLKASASFDLGGTVHSHATSTTGSHLLVACASAHPAVRLVDLQSGSSAHALAGHSGSVLTVAWHPKDPNILASGATDGTIRLWDIRRSASSLGVLDMDDNIGIPGYDGKGTGARRRERGRAHVGAVNGIVWSEDGRHLVSSGTDEKMRVWNMSTGANTLANFGPTLKNSQNTVLLPVLAPAHLESAGKTTVFYPNPQEVLVFDLHTGTLRHRLRATAPPAAETAVAAFAPAIRNLKNTTTSLAWRPHSMELYSAHSDGRIRCYSPRTWEDQAADDDNVDDGMTFAAETQAERKRKREELDDIVKDLMGKKVTYS</sequence>
<evidence type="ECO:0000313" key="7">
    <source>
        <dbReference type="Proteomes" id="UP000192596"/>
    </source>
</evidence>
<evidence type="ECO:0000256" key="5">
    <source>
        <dbReference type="PROSITE-ProRule" id="PRU00221"/>
    </source>
</evidence>
<dbReference type="Gene3D" id="2.130.10.10">
    <property type="entry name" value="YVTN repeat-like/Quinoprotein amine dehydrogenase"/>
    <property type="match status" value="1"/>
</dbReference>
<keyword evidence="4" id="KW-0234">DNA repair</keyword>
<dbReference type="GO" id="GO:0000109">
    <property type="term" value="C:nucleotide-excision repair complex"/>
    <property type="evidence" value="ECO:0007669"/>
    <property type="project" value="TreeGrafter"/>
</dbReference>
<dbReference type="EMBL" id="NAJO01000014">
    <property type="protein sequence ID" value="OQO07324.1"/>
    <property type="molecule type" value="Genomic_DNA"/>
</dbReference>
<feature type="repeat" description="WD" evidence="5">
    <location>
        <begin position="68"/>
        <end position="110"/>
    </location>
</feature>
<proteinExistence type="predicted"/>
<dbReference type="GO" id="GO:0000209">
    <property type="term" value="P:protein polyubiquitination"/>
    <property type="evidence" value="ECO:0007669"/>
    <property type="project" value="TreeGrafter"/>
</dbReference>
<dbReference type="InterPro" id="IPR036322">
    <property type="entry name" value="WD40_repeat_dom_sf"/>
</dbReference>
<evidence type="ECO:0000256" key="1">
    <source>
        <dbReference type="ARBA" id="ARBA00022574"/>
    </source>
</evidence>
<keyword evidence="3" id="KW-0227">DNA damage</keyword>
<dbReference type="InterPro" id="IPR019775">
    <property type="entry name" value="WD40_repeat_CS"/>
</dbReference>
<dbReference type="GO" id="GO:0031464">
    <property type="term" value="C:Cul4A-RING E3 ubiquitin ligase complex"/>
    <property type="evidence" value="ECO:0007669"/>
    <property type="project" value="TreeGrafter"/>
</dbReference>
<evidence type="ECO:0000256" key="4">
    <source>
        <dbReference type="ARBA" id="ARBA00023204"/>
    </source>
</evidence>
<dbReference type="Pfam" id="PF00400">
    <property type="entry name" value="WD40"/>
    <property type="match status" value="3"/>
</dbReference>
<accession>A0A1V8T7R4</accession>
<feature type="repeat" description="WD" evidence="5">
    <location>
        <begin position="210"/>
        <end position="252"/>
    </location>
</feature>
<evidence type="ECO:0000313" key="6">
    <source>
        <dbReference type="EMBL" id="OQO07324.1"/>
    </source>
</evidence>
<dbReference type="PANTHER" id="PTHR46202">
    <property type="entry name" value="DNA EXCISION REPAIR PROTEIN ERCC-8"/>
    <property type="match status" value="1"/>
</dbReference>
<dbReference type="InterPro" id="IPR001680">
    <property type="entry name" value="WD40_rpt"/>
</dbReference>
<dbReference type="SMART" id="SM00320">
    <property type="entry name" value="WD40"/>
    <property type="match status" value="5"/>
</dbReference>
<organism evidence="6 7">
    <name type="scientific">Cryoendolithus antarcticus</name>
    <dbReference type="NCBI Taxonomy" id="1507870"/>
    <lineage>
        <taxon>Eukaryota</taxon>
        <taxon>Fungi</taxon>
        <taxon>Dikarya</taxon>
        <taxon>Ascomycota</taxon>
        <taxon>Pezizomycotina</taxon>
        <taxon>Dothideomycetes</taxon>
        <taxon>Dothideomycetidae</taxon>
        <taxon>Cladosporiales</taxon>
        <taxon>Cladosporiaceae</taxon>
        <taxon>Cryoendolithus</taxon>
    </lineage>
</organism>
<dbReference type="OrthoDB" id="361494at2759"/>
<dbReference type="GO" id="GO:0006283">
    <property type="term" value="P:transcription-coupled nucleotide-excision repair"/>
    <property type="evidence" value="ECO:0007669"/>
    <property type="project" value="InterPro"/>
</dbReference>
<dbReference type="InParanoid" id="A0A1V8T7R4"/>
<dbReference type="STRING" id="1507870.A0A1V8T7R4"/>
<dbReference type="AlphaFoldDB" id="A0A1V8T7R4"/>
<gene>
    <name evidence="6" type="ORF">B0A48_07021</name>
</gene>
<dbReference type="Proteomes" id="UP000192596">
    <property type="component" value="Unassembled WGS sequence"/>
</dbReference>
<keyword evidence="7" id="KW-1185">Reference proteome</keyword>
<dbReference type="SUPFAM" id="SSF50978">
    <property type="entry name" value="WD40 repeat-like"/>
    <property type="match status" value="1"/>
</dbReference>
<dbReference type="InterPro" id="IPR015943">
    <property type="entry name" value="WD40/YVTN_repeat-like_dom_sf"/>
</dbReference>
<keyword evidence="2" id="KW-0677">Repeat</keyword>
<comment type="caution">
    <text evidence="6">The sequence shown here is derived from an EMBL/GenBank/DDBJ whole genome shotgun (WGS) entry which is preliminary data.</text>
</comment>
<feature type="repeat" description="WD" evidence="5">
    <location>
        <begin position="278"/>
        <end position="319"/>
    </location>
</feature>
<dbReference type="InterPro" id="IPR042238">
    <property type="entry name" value="Rad28/ERCC8/Ckn1/ATCSA-1"/>
</dbReference>
<dbReference type="PROSITE" id="PS50294">
    <property type="entry name" value="WD_REPEATS_REGION"/>
    <property type="match status" value="3"/>
</dbReference>
<dbReference type="PANTHER" id="PTHR46202:SF1">
    <property type="entry name" value="DNA EXCISION REPAIR PROTEIN ERCC-8"/>
    <property type="match status" value="1"/>
</dbReference>
<dbReference type="PROSITE" id="PS50082">
    <property type="entry name" value="WD_REPEATS_2"/>
    <property type="match status" value="3"/>
</dbReference>
<evidence type="ECO:0000256" key="3">
    <source>
        <dbReference type="ARBA" id="ARBA00022763"/>
    </source>
</evidence>